<organism evidence="4 5">
    <name type="scientific">Gemmatimonas aurantiaca (strain DSM 14586 / JCM 11422 / NBRC 100505 / T-27)</name>
    <dbReference type="NCBI Taxonomy" id="379066"/>
    <lineage>
        <taxon>Bacteria</taxon>
        <taxon>Pseudomonadati</taxon>
        <taxon>Gemmatimonadota</taxon>
        <taxon>Gemmatimonadia</taxon>
        <taxon>Gemmatimonadales</taxon>
        <taxon>Gemmatimonadaceae</taxon>
        <taxon>Gemmatimonas</taxon>
    </lineage>
</organism>
<protein>
    <recommendedName>
        <fullName evidence="3">LysM domain-containing protein</fullName>
    </recommendedName>
</protein>
<evidence type="ECO:0000256" key="2">
    <source>
        <dbReference type="SAM" id="Phobius"/>
    </source>
</evidence>
<dbReference type="SMART" id="SM00257">
    <property type="entry name" value="LysM"/>
    <property type="match status" value="1"/>
</dbReference>
<gene>
    <name evidence="4" type="ordered locus">GAU_1947</name>
</gene>
<dbReference type="Gene3D" id="3.10.350.10">
    <property type="entry name" value="LysM domain"/>
    <property type="match status" value="1"/>
</dbReference>
<dbReference type="STRING" id="379066.GAU_1947"/>
<evidence type="ECO:0000313" key="4">
    <source>
        <dbReference type="EMBL" id="BAH38989.1"/>
    </source>
</evidence>
<feature type="region of interest" description="Disordered" evidence="1">
    <location>
        <begin position="188"/>
        <end position="211"/>
    </location>
</feature>
<dbReference type="EMBL" id="AP009153">
    <property type="protein sequence ID" value="BAH38989.1"/>
    <property type="molecule type" value="Genomic_DNA"/>
</dbReference>
<dbReference type="Proteomes" id="UP000002209">
    <property type="component" value="Chromosome"/>
</dbReference>
<dbReference type="CDD" id="cd00118">
    <property type="entry name" value="LysM"/>
    <property type="match status" value="1"/>
</dbReference>
<evidence type="ECO:0000259" key="3">
    <source>
        <dbReference type="PROSITE" id="PS51782"/>
    </source>
</evidence>
<sequence>MGHSLMRAAKKAPSTSTLTRTDASGLLFKVAIAIVGTLALLVVWRPTVVHAQGAASASASVSAQTTTHVVKAGETLWSLAARYYGDGHQWRDLARTNKLGTEGAPELRVGMKLTVPSKTVVRGSKAAQVAAAPADSSVPKVALAKAGEGTLPTPPATKPAASASGSLAAQTAGKGNAAPVAASAGAARPVAPPAKSPAADNRPVAGTRAAATVSASTQAAAAAQDTSRLNLSPARGALMGEDRGMVRLGLVTQGEQVAARKTSEALTVFHRDIPDAAEAERRALAIIPPNRPVPRQGEFDAAPFLLSEAQRAASGSIARRRGASEATGHDAYPTRAIRTDEVELGAAGSTPFSVGQRLVAFGESRSADGKTVVAIPSGVLEVTEVEAGRPAVAVVRRQSGRIEGGQRVLPAFGEAAPRSAAQQLDTPDVVTSVRWLERNELLPTLQSYLLLDAGSAKGLKAGDEVALYHRGAGSPAETLTATVRLVRVEGESSTAIILRQYGHQIATGMTARRFAKVP</sequence>
<proteinExistence type="predicted"/>
<evidence type="ECO:0000256" key="1">
    <source>
        <dbReference type="SAM" id="MobiDB-lite"/>
    </source>
</evidence>
<dbReference type="PROSITE" id="PS51782">
    <property type="entry name" value="LYSM"/>
    <property type="match status" value="1"/>
</dbReference>
<keyword evidence="2" id="KW-0472">Membrane</keyword>
<feature type="domain" description="LysM" evidence="3">
    <location>
        <begin position="66"/>
        <end position="115"/>
    </location>
</feature>
<accession>C1A4G4</accession>
<dbReference type="eggNOG" id="COG1652">
    <property type="taxonomic scope" value="Bacteria"/>
</dbReference>
<keyword evidence="2" id="KW-1133">Transmembrane helix</keyword>
<feature type="transmembrane region" description="Helical" evidence="2">
    <location>
        <begin position="26"/>
        <end position="44"/>
    </location>
</feature>
<feature type="region of interest" description="Disordered" evidence="1">
    <location>
        <begin position="147"/>
        <end position="168"/>
    </location>
</feature>
<keyword evidence="5" id="KW-1185">Reference proteome</keyword>
<dbReference type="HOGENOM" id="CLU_525571_0_0_0"/>
<dbReference type="InterPro" id="IPR018392">
    <property type="entry name" value="LysM"/>
</dbReference>
<reference evidence="5" key="1">
    <citation type="submission" date="2006-03" db="EMBL/GenBank/DDBJ databases">
        <title>Complete genome sequence of Gemmatimonas aurantiaca T-27 that represents a novel phylum Gemmatimonadetes.</title>
        <authorList>
            <person name="Takasaki K."/>
            <person name="Ichikawa N."/>
            <person name="Miura H."/>
            <person name="Matsushita S."/>
            <person name="Watanabe Y."/>
            <person name="Oguchi A."/>
            <person name="Ankai A."/>
            <person name="Yashiro I."/>
            <person name="Takahashi M."/>
            <person name="Terui Y."/>
            <person name="Fukui S."/>
            <person name="Yokoyama H."/>
            <person name="Tanikawa S."/>
            <person name="Hanada S."/>
            <person name="Kamagata Y."/>
            <person name="Fujita N."/>
        </authorList>
    </citation>
    <scope>NUCLEOTIDE SEQUENCE [LARGE SCALE GENOMIC DNA]</scope>
    <source>
        <strain evidence="5">T-27 / DSM 14586 / JCM 11422 / NBRC 100505</strain>
    </source>
</reference>
<dbReference type="AlphaFoldDB" id="C1A4G4"/>
<evidence type="ECO:0000313" key="5">
    <source>
        <dbReference type="Proteomes" id="UP000002209"/>
    </source>
</evidence>
<dbReference type="InterPro" id="IPR036779">
    <property type="entry name" value="LysM_dom_sf"/>
</dbReference>
<dbReference type="KEGG" id="gau:GAU_1947"/>
<name>C1A4G4_GEMAT</name>
<keyword evidence="2" id="KW-0812">Transmembrane</keyword>
<dbReference type="SUPFAM" id="SSF54106">
    <property type="entry name" value="LysM domain"/>
    <property type="match status" value="1"/>
</dbReference>
<dbReference type="Pfam" id="PF01476">
    <property type="entry name" value="LysM"/>
    <property type="match status" value="1"/>
</dbReference>